<dbReference type="EMBL" id="CP098827">
    <property type="protein sequence ID" value="XBO69599.1"/>
    <property type="molecule type" value="Genomic_DNA"/>
</dbReference>
<dbReference type="InterPro" id="IPR025402">
    <property type="entry name" value="DMP19_C"/>
</dbReference>
<evidence type="ECO:0000313" key="2">
    <source>
        <dbReference type="EMBL" id="XBO69599.1"/>
    </source>
</evidence>
<evidence type="ECO:0000259" key="1">
    <source>
        <dbReference type="Pfam" id="PF14300"/>
    </source>
</evidence>
<gene>
    <name evidence="2" type="ORF">NFG58_13285</name>
</gene>
<proteinExistence type="predicted"/>
<dbReference type="Pfam" id="PF14300">
    <property type="entry name" value="DMP19"/>
    <property type="match status" value="1"/>
</dbReference>
<protein>
    <submittedName>
        <fullName evidence="2">DMP19 family protein</fullName>
    </submittedName>
</protein>
<dbReference type="Gene3D" id="1.20.1420.60">
    <property type="match status" value="1"/>
</dbReference>
<dbReference type="AlphaFoldDB" id="A0AAU7KDV6"/>
<organism evidence="2">
    <name type="scientific">Halomonas sp. RT37</name>
    <dbReference type="NCBI Taxonomy" id="2950872"/>
    <lineage>
        <taxon>Bacteria</taxon>
        <taxon>Pseudomonadati</taxon>
        <taxon>Pseudomonadota</taxon>
        <taxon>Gammaproteobacteria</taxon>
        <taxon>Oceanospirillales</taxon>
        <taxon>Halomonadaceae</taxon>
        <taxon>Halomonas</taxon>
    </lineage>
</organism>
<sequence>MASIYFFYNTSGDIAFYAAKAIDSIGANKMACIAQKALDLFGENGPAKKPR</sequence>
<reference evidence="2" key="1">
    <citation type="submission" date="2022-06" db="EMBL/GenBank/DDBJ databases">
        <title>A novel DMS-producing enzyme.</title>
        <authorList>
            <person name="Zhang Y."/>
        </authorList>
    </citation>
    <scope>NUCLEOTIDE SEQUENCE</scope>
    <source>
        <strain evidence="2">RT37</strain>
    </source>
</reference>
<accession>A0AAU7KDV6</accession>
<name>A0AAU7KDV6_9GAMM</name>
<dbReference type="RefSeq" id="WP_348826711.1">
    <property type="nucleotide sequence ID" value="NZ_CP098827.1"/>
</dbReference>
<feature type="domain" description="DNA mimic protein DMP19 C-terminal" evidence="1">
    <location>
        <begin position="6"/>
        <end position="48"/>
    </location>
</feature>